<feature type="chain" id="PRO_5032528251" description="Histone h1-like protein" evidence="2">
    <location>
        <begin position="27"/>
        <end position="496"/>
    </location>
</feature>
<feature type="signal peptide" evidence="2">
    <location>
        <begin position="1"/>
        <end position="26"/>
    </location>
</feature>
<reference evidence="4" key="2">
    <citation type="journal article" date="2021" name="Sci. Data">
        <title>Chromosome-scale genome sequencing, assembly and annotation of six genomes from subfamily Leishmaniinae.</title>
        <authorList>
            <person name="Almutairi H."/>
            <person name="Urbaniak M.D."/>
            <person name="Bates M.D."/>
            <person name="Jariyapan N."/>
            <person name="Kwakye-Nuako G."/>
            <person name="Thomaz Soccol V."/>
            <person name="Al-Salem W.S."/>
            <person name="Dillon R.J."/>
            <person name="Bates P.A."/>
            <person name="Gatherer D."/>
        </authorList>
    </citation>
    <scope>NUCLEOTIDE SEQUENCE [LARGE SCALE GENOMIC DNA]</scope>
</reference>
<feature type="compositionally biased region" description="Low complexity" evidence="1">
    <location>
        <begin position="379"/>
        <end position="390"/>
    </location>
</feature>
<keyword evidence="4" id="KW-1185">Reference proteome</keyword>
<dbReference type="RefSeq" id="XP_067065405.1">
    <property type="nucleotide sequence ID" value="XM_067208694.1"/>
</dbReference>
<feature type="compositionally biased region" description="Basic residues" evidence="1">
    <location>
        <begin position="397"/>
        <end position="408"/>
    </location>
</feature>
<dbReference type="GeneID" id="92362628"/>
<evidence type="ECO:0000313" key="3">
    <source>
        <dbReference type="EMBL" id="KAG5486074.1"/>
    </source>
</evidence>
<sequence length="496" mass="50866">MLRAILRPSHVLHAGLLSYSLLSSAAFHNGAASEAAMTSSNMTSSAAASLWLQNSNANDGVAVAMHTQQSDAAGAAAAEAQDNGSSLVVLGDSTSSGLMDDFTSGFSPRHSAAGAMVPESARAKAHRSRGQAHKADLAATSADTSFSSAAGTAAVTASLPRRTGGDDGAVARRPVITKARRIRLASAASQAAEVLQAVGSPATALILSQRVQQLQAEEALLNASLQRLKAERDLATVRHTCGEELNNYRRGVQQREQLVVRAAMNGGTHSEDPVVSYSQESGGVAGGDTLQTLVEADLLGMPATADAEAATAAAAAARKSVRKSCRASHTAAVAISAKKRLRDGATAAGVRKTKAAPKSLPRGGVKPEASKAKRPSPAKPAAVKARAAKPGKMPAVGRKHSAKAKAKAPSRMQAKTSVKVVKTAAAKIAKKIKSVKAKSSASAAATAQATAHRQRAKVNSAAMKSSRTRSVPAPPAKNARLKAYKAVAQKKIKKKH</sequence>
<dbReference type="Proteomes" id="UP000674143">
    <property type="component" value="Unassembled WGS sequence"/>
</dbReference>
<evidence type="ECO:0000256" key="1">
    <source>
        <dbReference type="SAM" id="MobiDB-lite"/>
    </source>
</evidence>
<protein>
    <recommendedName>
        <fullName evidence="5">Histone h1-like protein</fullName>
    </recommendedName>
</protein>
<evidence type="ECO:0000313" key="4">
    <source>
        <dbReference type="Proteomes" id="UP000674143"/>
    </source>
</evidence>
<comment type="caution">
    <text evidence="3">The sequence shown here is derived from an EMBL/GenBank/DDBJ whole genome shotgun (WGS) entry which is preliminary data.</text>
</comment>
<name>A0A836H567_9TRYP</name>
<dbReference type="EMBL" id="JAFHLR010000009">
    <property type="protein sequence ID" value="KAG5486074.1"/>
    <property type="molecule type" value="Genomic_DNA"/>
</dbReference>
<evidence type="ECO:0008006" key="5">
    <source>
        <dbReference type="Google" id="ProtNLM"/>
    </source>
</evidence>
<reference evidence="4" key="1">
    <citation type="journal article" date="2021" name="Microbiol. Resour. Announc.">
        <title>LGAAP: Leishmaniinae Genome Assembly and Annotation Pipeline.</title>
        <authorList>
            <person name="Almutairi H."/>
            <person name="Urbaniak M.D."/>
            <person name="Bates M.D."/>
            <person name="Jariyapan N."/>
            <person name="Kwakye-Nuako G."/>
            <person name="Thomaz-Soccol V."/>
            <person name="Al-Salem W.S."/>
            <person name="Dillon R.J."/>
            <person name="Bates P.A."/>
            <person name="Gatherer D."/>
        </authorList>
    </citation>
    <scope>NUCLEOTIDE SEQUENCE [LARGE SCALE GENOMIC DNA]</scope>
</reference>
<accession>A0A836H567</accession>
<organism evidence="3 4">
    <name type="scientific">Leishmania orientalis</name>
    <dbReference type="NCBI Taxonomy" id="2249476"/>
    <lineage>
        <taxon>Eukaryota</taxon>
        <taxon>Discoba</taxon>
        <taxon>Euglenozoa</taxon>
        <taxon>Kinetoplastea</taxon>
        <taxon>Metakinetoplastina</taxon>
        <taxon>Trypanosomatida</taxon>
        <taxon>Trypanosomatidae</taxon>
        <taxon>Leishmaniinae</taxon>
        <taxon>Leishmania</taxon>
    </lineage>
</organism>
<feature type="region of interest" description="Disordered" evidence="1">
    <location>
        <begin position="437"/>
        <end position="480"/>
    </location>
</feature>
<dbReference type="KEGG" id="loi:92362628"/>
<dbReference type="AlphaFoldDB" id="A0A836H567"/>
<feature type="compositionally biased region" description="Low complexity" evidence="1">
    <location>
        <begin position="437"/>
        <end position="451"/>
    </location>
</feature>
<gene>
    <name evidence="3" type="ORF">LSCM4_06781</name>
</gene>
<proteinExistence type="predicted"/>
<evidence type="ECO:0000256" key="2">
    <source>
        <dbReference type="SAM" id="SignalP"/>
    </source>
</evidence>
<dbReference type="SMR" id="A0A836H567"/>
<keyword evidence="2" id="KW-0732">Signal</keyword>
<feature type="region of interest" description="Disordered" evidence="1">
    <location>
        <begin position="340"/>
        <end position="415"/>
    </location>
</feature>